<gene>
    <name evidence="2" type="ORF">BREU_1866</name>
</gene>
<dbReference type="PANTHER" id="PTHR34580:SF1">
    <property type="entry name" value="PROTEIN PAFC"/>
    <property type="match status" value="1"/>
</dbReference>
<comment type="caution">
    <text evidence="2">The sequence shown here is derived from an EMBL/GenBank/DDBJ whole genome shotgun (WGS) entry which is preliminary data.</text>
</comment>
<dbReference type="Proteomes" id="UP000028984">
    <property type="component" value="Unassembled WGS sequence"/>
</dbReference>
<dbReference type="InterPro" id="IPR026881">
    <property type="entry name" value="WYL_dom"/>
</dbReference>
<dbReference type="PROSITE" id="PS52050">
    <property type="entry name" value="WYL"/>
    <property type="match status" value="1"/>
</dbReference>
<evidence type="ECO:0000313" key="2">
    <source>
        <dbReference type="EMBL" id="KFI84981.1"/>
    </source>
</evidence>
<dbReference type="eggNOG" id="COG2378">
    <property type="taxonomic scope" value="Bacteria"/>
</dbReference>
<organism evidence="2 3">
    <name type="scientific">Bifidobacterium reuteri DSM 23975</name>
    <dbReference type="NCBI Taxonomy" id="1437610"/>
    <lineage>
        <taxon>Bacteria</taxon>
        <taxon>Bacillati</taxon>
        <taxon>Actinomycetota</taxon>
        <taxon>Actinomycetes</taxon>
        <taxon>Bifidobacteriales</taxon>
        <taxon>Bifidobacteriaceae</taxon>
        <taxon>Bifidobacterium</taxon>
    </lineage>
</organism>
<name>A0A087CNY1_9BIFI</name>
<evidence type="ECO:0000259" key="1">
    <source>
        <dbReference type="Pfam" id="PF13280"/>
    </source>
</evidence>
<keyword evidence="3" id="KW-1185">Reference proteome</keyword>
<dbReference type="STRING" id="1437610.BREU_1866"/>
<dbReference type="InterPro" id="IPR051534">
    <property type="entry name" value="CBASS_pafABC_assoc_protein"/>
</dbReference>
<dbReference type="PANTHER" id="PTHR34580">
    <property type="match status" value="1"/>
</dbReference>
<feature type="domain" description="WYL" evidence="1">
    <location>
        <begin position="149"/>
        <end position="228"/>
    </location>
</feature>
<reference evidence="2 3" key="1">
    <citation type="submission" date="2014-03" db="EMBL/GenBank/DDBJ databases">
        <title>Genomics of Bifidobacteria.</title>
        <authorList>
            <person name="Ventura M."/>
            <person name="Milani C."/>
            <person name="Lugli G.A."/>
        </authorList>
    </citation>
    <scope>NUCLEOTIDE SEQUENCE [LARGE SCALE GENOMIC DNA]</scope>
    <source>
        <strain evidence="2 3">DSM 23975</strain>
    </source>
</reference>
<proteinExistence type="predicted"/>
<dbReference type="OrthoDB" id="3235497at2"/>
<evidence type="ECO:0000313" key="3">
    <source>
        <dbReference type="Proteomes" id="UP000028984"/>
    </source>
</evidence>
<dbReference type="AlphaFoldDB" id="A0A087CNY1"/>
<dbReference type="EMBL" id="JGZK01000013">
    <property type="protein sequence ID" value="KFI84981.1"/>
    <property type="molecule type" value="Genomic_DNA"/>
</dbReference>
<sequence>MYGSMKSAPSTAEIVVEILELLDAHTDREHGVSAVWISRQLGVTEKTVRGHLHTLAAIEPFGRKVGKLERKDLINAQSIDTKTGWYIESIFDTAQMRLLADGAALSRSDGEYLRDLIAKVYAFAGRSGQLDGLGTLLTPPHYNREFLSNVEQLNDAIAHERQIHFHYCTYDVNGELIPRIDAAGKPKEYTADPYNLRYKNEKYYLICHLQPYDDLSYLHVERIRNLRVEDVNHSIQRTFDSFTDDAGNPIDIAAFMNERPYPIDGEAVPIRLRVEGGLEPVFDWFNDAKVTQIEKNVYEVVIKAPQWATAFWALQYTNSGVHITVLEPQSLRSELLRAGHTLLNRYGTSER</sequence>
<accession>A0A087CNY1</accession>
<protein>
    <submittedName>
        <fullName evidence="2">Helix-turn-helix motif</fullName>
    </submittedName>
</protein>
<dbReference type="Pfam" id="PF13280">
    <property type="entry name" value="WYL"/>
    <property type="match status" value="1"/>
</dbReference>